<keyword evidence="2" id="KW-1185">Reference proteome</keyword>
<proteinExistence type="predicted"/>
<sequence>MQHVAILIGGLNEMIWLPSIQAAVECVDHLHGPVDLSTFLNHGLSDNEMRDLSVTFYGSSAINRQKLGLLALSSATLALSLLVA</sequence>
<dbReference type="Proteomes" id="UP000008711">
    <property type="component" value="Unassembled WGS sequence"/>
</dbReference>
<evidence type="ECO:0000313" key="1">
    <source>
        <dbReference type="EMBL" id="EDV53375.1"/>
    </source>
</evidence>
<accession>B3P5X5</accession>
<organism evidence="1 2">
    <name type="scientific">Drosophila erecta</name>
    <name type="common">Fruit fly</name>
    <dbReference type="NCBI Taxonomy" id="7220"/>
    <lineage>
        <taxon>Eukaryota</taxon>
        <taxon>Metazoa</taxon>
        <taxon>Ecdysozoa</taxon>
        <taxon>Arthropoda</taxon>
        <taxon>Hexapoda</taxon>
        <taxon>Insecta</taxon>
        <taxon>Pterygota</taxon>
        <taxon>Neoptera</taxon>
        <taxon>Endopterygota</taxon>
        <taxon>Diptera</taxon>
        <taxon>Brachycera</taxon>
        <taxon>Muscomorpha</taxon>
        <taxon>Ephydroidea</taxon>
        <taxon>Drosophilidae</taxon>
        <taxon>Drosophila</taxon>
        <taxon>Sophophora</taxon>
    </lineage>
</organism>
<dbReference type="EMBL" id="CH954182">
    <property type="protein sequence ID" value="EDV53375.1"/>
    <property type="molecule type" value="Genomic_DNA"/>
</dbReference>
<dbReference type="OMA" id="NEMIWLP"/>
<dbReference type="HOGENOM" id="CLU_2592386_0_0_1"/>
<name>B3P5X5_DROER</name>
<dbReference type="AlphaFoldDB" id="B3P5X5"/>
<dbReference type="PhylomeDB" id="B3P5X5"/>
<gene>
    <name evidence="1" type="primary">Dere\GG12095</name>
    <name evidence="1" type="ORF">Dere_GG12095</name>
</gene>
<evidence type="ECO:0000313" key="2">
    <source>
        <dbReference type="Proteomes" id="UP000008711"/>
    </source>
</evidence>
<reference evidence="1 2" key="2">
    <citation type="journal article" date="2008" name="Bioinformatics">
        <title>Assembly reconciliation.</title>
        <authorList>
            <person name="Zimin A.V."/>
            <person name="Smith D.R."/>
            <person name="Sutton G."/>
            <person name="Yorke J.A."/>
        </authorList>
    </citation>
    <scope>NUCLEOTIDE SEQUENCE [LARGE SCALE GENOMIC DNA]</scope>
    <source>
        <strain evidence="1 2">TSC#14021-0224.01</strain>
    </source>
</reference>
<protein>
    <submittedName>
        <fullName evidence="1">GG12095</fullName>
    </submittedName>
</protein>
<reference evidence="1 2" key="1">
    <citation type="journal article" date="2007" name="Nature">
        <title>Evolution of genes and genomes on the Drosophila phylogeny.</title>
        <authorList>
            <consortium name="Drosophila 12 Genomes Consortium"/>
            <person name="Clark A.G."/>
            <person name="Eisen M.B."/>
            <person name="Smith D.R."/>
            <person name="Bergman C.M."/>
            <person name="Oliver B."/>
            <person name="Markow T.A."/>
            <person name="Kaufman T.C."/>
            <person name="Kellis M."/>
            <person name="Gelbart W."/>
            <person name="Iyer V.N."/>
            <person name="Pollard D.A."/>
            <person name="Sackton T.B."/>
            <person name="Larracuente A.M."/>
            <person name="Singh N.D."/>
            <person name="Abad J.P."/>
            <person name="Abt D.N."/>
            <person name="Adryan B."/>
            <person name="Aguade M."/>
            <person name="Akashi H."/>
            <person name="Anderson W.W."/>
            <person name="Aquadro C.F."/>
            <person name="Ardell D.H."/>
            <person name="Arguello R."/>
            <person name="Artieri C.G."/>
            <person name="Barbash D.A."/>
            <person name="Barker D."/>
            <person name="Barsanti P."/>
            <person name="Batterham P."/>
            <person name="Batzoglou S."/>
            <person name="Begun D."/>
            <person name="Bhutkar A."/>
            <person name="Blanco E."/>
            <person name="Bosak S.A."/>
            <person name="Bradley R.K."/>
            <person name="Brand A.D."/>
            <person name="Brent M.R."/>
            <person name="Brooks A.N."/>
            <person name="Brown R.H."/>
            <person name="Butlin R.K."/>
            <person name="Caggese C."/>
            <person name="Calvi B.R."/>
            <person name="Bernardo de Carvalho A."/>
            <person name="Caspi A."/>
            <person name="Castrezana S."/>
            <person name="Celniker S.E."/>
            <person name="Chang J.L."/>
            <person name="Chapple C."/>
            <person name="Chatterji S."/>
            <person name="Chinwalla A."/>
            <person name="Civetta A."/>
            <person name="Clifton S.W."/>
            <person name="Comeron J.M."/>
            <person name="Costello J.C."/>
            <person name="Coyne J.A."/>
            <person name="Daub J."/>
            <person name="David R.G."/>
            <person name="Delcher A.L."/>
            <person name="Delehaunty K."/>
            <person name="Do C.B."/>
            <person name="Ebling H."/>
            <person name="Edwards K."/>
            <person name="Eickbush T."/>
            <person name="Evans J.D."/>
            <person name="Filipski A."/>
            <person name="Findeiss S."/>
            <person name="Freyhult E."/>
            <person name="Fulton L."/>
            <person name="Fulton R."/>
            <person name="Garcia A.C."/>
            <person name="Gardiner A."/>
            <person name="Garfield D.A."/>
            <person name="Garvin B.E."/>
            <person name="Gibson G."/>
            <person name="Gilbert D."/>
            <person name="Gnerre S."/>
            <person name="Godfrey J."/>
            <person name="Good R."/>
            <person name="Gotea V."/>
            <person name="Gravely B."/>
            <person name="Greenberg A.J."/>
            <person name="Griffiths-Jones S."/>
            <person name="Gross S."/>
            <person name="Guigo R."/>
            <person name="Gustafson E.A."/>
            <person name="Haerty W."/>
            <person name="Hahn M.W."/>
            <person name="Halligan D.L."/>
            <person name="Halpern A.L."/>
            <person name="Halter G.M."/>
            <person name="Han M.V."/>
            <person name="Heger A."/>
            <person name="Hillier L."/>
            <person name="Hinrichs A.S."/>
            <person name="Holmes I."/>
            <person name="Hoskins R.A."/>
            <person name="Hubisz M.J."/>
            <person name="Hultmark D."/>
            <person name="Huntley M.A."/>
            <person name="Jaffe D.B."/>
            <person name="Jagadeeshan S."/>
            <person name="Jeck W.R."/>
            <person name="Johnson J."/>
            <person name="Jones C.D."/>
            <person name="Jordan W.C."/>
            <person name="Karpen G.H."/>
            <person name="Kataoka E."/>
            <person name="Keightley P.D."/>
            <person name="Kheradpour P."/>
            <person name="Kirkness E.F."/>
            <person name="Koerich L.B."/>
            <person name="Kristiansen K."/>
            <person name="Kudrna D."/>
            <person name="Kulathinal R.J."/>
            <person name="Kumar S."/>
            <person name="Kwok R."/>
            <person name="Lander E."/>
            <person name="Langley C.H."/>
            <person name="Lapoint R."/>
            <person name="Lazzaro B.P."/>
            <person name="Lee S.J."/>
            <person name="Levesque L."/>
            <person name="Li R."/>
            <person name="Lin C.F."/>
            <person name="Lin M.F."/>
            <person name="Lindblad-Toh K."/>
            <person name="Llopart A."/>
            <person name="Long M."/>
            <person name="Low L."/>
            <person name="Lozovsky E."/>
            <person name="Lu J."/>
            <person name="Luo M."/>
            <person name="Machado C.A."/>
            <person name="Makalowski W."/>
            <person name="Marzo M."/>
            <person name="Matsuda M."/>
            <person name="Matzkin L."/>
            <person name="McAllister B."/>
            <person name="McBride C.S."/>
            <person name="McKernan B."/>
            <person name="McKernan K."/>
            <person name="Mendez-Lago M."/>
            <person name="Minx P."/>
            <person name="Mollenhauer M.U."/>
            <person name="Montooth K."/>
            <person name="Mount S.M."/>
            <person name="Mu X."/>
            <person name="Myers E."/>
            <person name="Negre B."/>
            <person name="Newfeld S."/>
            <person name="Nielsen R."/>
            <person name="Noor M.A."/>
            <person name="O'Grady P."/>
            <person name="Pachter L."/>
            <person name="Papaceit M."/>
            <person name="Parisi M.J."/>
            <person name="Parisi M."/>
            <person name="Parts L."/>
            <person name="Pedersen J.S."/>
            <person name="Pesole G."/>
            <person name="Phillippy A.M."/>
            <person name="Ponting C.P."/>
            <person name="Pop M."/>
            <person name="Porcelli D."/>
            <person name="Powell J.R."/>
            <person name="Prohaska S."/>
            <person name="Pruitt K."/>
            <person name="Puig M."/>
            <person name="Quesneville H."/>
            <person name="Ram K.R."/>
            <person name="Rand D."/>
            <person name="Rasmussen M.D."/>
            <person name="Reed L.K."/>
            <person name="Reenan R."/>
            <person name="Reily A."/>
            <person name="Remington K.A."/>
            <person name="Rieger T.T."/>
            <person name="Ritchie M.G."/>
            <person name="Robin C."/>
            <person name="Rogers Y.H."/>
            <person name="Rohde C."/>
            <person name="Rozas J."/>
            <person name="Rubenfield M.J."/>
            <person name="Ruiz A."/>
            <person name="Russo S."/>
            <person name="Salzberg S.L."/>
            <person name="Sanchez-Gracia A."/>
            <person name="Saranga D.J."/>
            <person name="Sato H."/>
            <person name="Schaeffer S.W."/>
            <person name="Schatz M.C."/>
            <person name="Schlenke T."/>
            <person name="Schwartz R."/>
            <person name="Segarra C."/>
            <person name="Singh R.S."/>
            <person name="Sirot L."/>
            <person name="Sirota M."/>
            <person name="Sisneros N.B."/>
            <person name="Smith C.D."/>
            <person name="Smith T.F."/>
            <person name="Spieth J."/>
            <person name="Stage D.E."/>
            <person name="Stark A."/>
            <person name="Stephan W."/>
            <person name="Strausberg R.L."/>
            <person name="Strempel S."/>
            <person name="Sturgill D."/>
            <person name="Sutton G."/>
            <person name="Sutton G.G."/>
            <person name="Tao W."/>
            <person name="Teichmann S."/>
            <person name="Tobari Y.N."/>
            <person name="Tomimura Y."/>
            <person name="Tsolas J.M."/>
            <person name="Valente V.L."/>
            <person name="Venter E."/>
            <person name="Venter J.C."/>
            <person name="Vicario S."/>
            <person name="Vieira F.G."/>
            <person name="Vilella A.J."/>
            <person name="Villasante A."/>
            <person name="Walenz B."/>
            <person name="Wang J."/>
            <person name="Wasserman M."/>
            <person name="Watts T."/>
            <person name="Wilson D."/>
            <person name="Wilson R.K."/>
            <person name="Wing R.A."/>
            <person name="Wolfner M.F."/>
            <person name="Wong A."/>
            <person name="Wong G.K."/>
            <person name="Wu C.I."/>
            <person name="Wu G."/>
            <person name="Yamamoto D."/>
            <person name="Yang H.P."/>
            <person name="Yang S.P."/>
            <person name="Yorke J.A."/>
            <person name="Yoshida K."/>
            <person name="Zdobnov E."/>
            <person name="Zhang P."/>
            <person name="Zhang Y."/>
            <person name="Zimin A.V."/>
            <person name="Baldwin J."/>
            <person name="Abdouelleil A."/>
            <person name="Abdulkadir J."/>
            <person name="Abebe A."/>
            <person name="Abera B."/>
            <person name="Abreu J."/>
            <person name="Acer S.C."/>
            <person name="Aftuck L."/>
            <person name="Alexander A."/>
            <person name="An P."/>
            <person name="Anderson E."/>
            <person name="Anderson S."/>
            <person name="Arachi H."/>
            <person name="Azer M."/>
            <person name="Bachantsang P."/>
            <person name="Barry A."/>
            <person name="Bayul T."/>
            <person name="Berlin A."/>
            <person name="Bessette D."/>
            <person name="Bloom T."/>
            <person name="Blye J."/>
            <person name="Boguslavskiy L."/>
            <person name="Bonnet C."/>
            <person name="Boukhgalter B."/>
            <person name="Bourzgui I."/>
            <person name="Brown A."/>
            <person name="Cahill P."/>
            <person name="Channer S."/>
            <person name="Cheshatsang Y."/>
            <person name="Chuda L."/>
            <person name="Citroen M."/>
            <person name="Collymore A."/>
            <person name="Cooke P."/>
            <person name="Costello M."/>
            <person name="D'Aco K."/>
            <person name="Daza R."/>
            <person name="De Haan G."/>
            <person name="DeGray S."/>
            <person name="DeMaso C."/>
            <person name="Dhargay N."/>
            <person name="Dooley K."/>
            <person name="Dooley E."/>
            <person name="Doricent M."/>
            <person name="Dorje P."/>
            <person name="Dorjee K."/>
            <person name="Dupes A."/>
            <person name="Elong R."/>
            <person name="Falk J."/>
            <person name="Farina A."/>
            <person name="Faro S."/>
            <person name="Ferguson D."/>
            <person name="Fisher S."/>
            <person name="Foley C.D."/>
            <person name="Franke A."/>
            <person name="Friedrich D."/>
            <person name="Gadbois L."/>
            <person name="Gearin G."/>
            <person name="Gearin C.R."/>
            <person name="Giannoukos G."/>
            <person name="Goode T."/>
            <person name="Graham J."/>
            <person name="Grandbois E."/>
            <person name="Grewal S."/>
            <person name="Gyaltsen K."/>
            <person name="Hafez N."/>
            <person name="Hagos B."/>
            <person name="Hall J."/>
            <person name="Henson C."/>
            <person name="Hollinger A."/>
            <person name="Honan T."/>
            <person name="Huard M.D."/>
            <person name="Hughes L."/>
            <person name="Hurhula B."/>
            <person name="Husby M.E."/>
            <person name="Kamat A."/>
            <person name="Kanga B."/>
            <person name="Kashin S."/>
            <person name="Khazanovich D."/>
            <person name="Kisner P."/>
            <person name="Lance K."/>
            <person name="Lara M."/>
            <person name="Lee W."/>
            <person name="Lennon N."/>
            <person name="Letendre F."/>
            <person name="LeVine R."/>
            <person name="Lipovsky A."/>
            <person name="Liu X."/>
            <person name="Liu J."/>
            <person name="Liu S."/>
            <person name="Lokyitsang T."/>
            <person name="Lokyitsang Y."/>
            <person name="Lubonja R."/>
            <person name="Lui A."/>
            <person name="MacDonald P."/>
            <person name="Magnisalis V."/>
            <person name="Maru K."/>
            <person name="Matthews C."/>
            <person name="McCusker W."/>
            <person name="McDonough S."/>
            <person name="Mehta T."/>
            <person name="Meldrim J."/>
            <person name="Meneus L."/>
            <person name="Mihai O."/>
            <person name="Mihalev A."/>
            <person name="Mihova T."/>
            <person name="Mittelman R."/>
            <person name="Mlenga V."/>
            <person name="Montmayeur A."/>
            <person name="Mulrain L."/>
            <person name="Navidi A."/>
            <person name="Naylor J."/>
            <person name="Negash T."/>
            <person name="Nguyen T."/>
            <person name="Nguyen N."/>
            <person name="Nicol R."/>
            <person name="Norbu C."/>
            <person name="Norbu N."/>
            <person name="Novod N."/>
            <person name="O'Neill B."/>
            <person name="Osman S."/>
            <person name="Markiewicz E."/>
            <person name="Oyono O.L."/>
            <person name="Patti C."/>
            <person name="Phunkhang P."/>
            <person name="Pierre F."/>
            <person name="Priest M."/>
            <person name="Raghuraman S."/>
            <person name="Rege F."/>
            <person name="Reyes R."/>
            <person name="Rise C."/>
            <person name="Rogov P."/>
            <person name="Ross K."/>
            <person name="Ryan E."/>
            <person name="Settipalli S."/>
            <person name="Shea T."/>
            <person name="Sherpa N."/>
            <person name="Shi L."/>
            <person name="Shih D."/>
            <person name="Sparrow T."/>
            <person name="Spaulding J."/>
            <person name="Stalker J."/>
            <person name="Stange-Thomann N."/>
            <person name="Stavropoulos S."/>
            <person name="Stone C."/>
            <person name="Strader C."/>
            <person name="Tesfaye S."/>
            <person name="Thomson T."/>
            <person name="Thoulutsang Y."/>
            <person name="Thoulutsang D."/>
            <person name="Topham K."/>
            <person name="Topping I."/>
            <person name="Tsamla T."/>
            <person name="Vassiliev H."/>
            <person name="Vo A."/>
            <person name="Wangchuk T."/>
            <person name="Wangdi T."/>
            <person name="Weiand M."/>
            <person name="Wilkinson J."/>
            <person name="Wilson A."/>
            <person name="Yadav S."/>
            <person name="Young G."/>
            <person name="Yu Q."/>
            <person name="Zembek L."/>
            <person name="Zhong D."/>
            <person name="Zimmer A."/>
            <person name="Zwirko Z."/>
            <person name="Jaffe D.B."/>
            <person name="Alvarez P."/>
            <person name="Brockman W."/>
            <person name="Butler J."/>
            <person name="Chin C."/>
            <person name="Gnerre S."/>
            <person name="Grabherr M."/>
            <person name="Kleber M."/>
            <person name="Mauceli E."/>
            <person name="MacCallum I."/>
        </authorList>
    </citation>
    <scope>NUCLEOTIDE SEQUENCE [LARGE SCALE GENOMIC DNA]</scope>
    <source>
        <strain evidence="1 2">TSC#14021-0224.01</strain>
    </source>
</reference>